<dbReference type="RefSeq" id="XP_026192123.1">
    <property type="nucleotide sequence ID" value="XM_026336338.1"/>
</dbReference>
<name>A0A6P6RW60_9EIME</name>
<feature type="compositionally biased region" description="Low complexity" evidence="1">
    <location>
        <begin position="43"/>
        <end position="56"/>
    </location>
</feature>
<keyword evidence="2" id="KW-1185">Reference proteome</keyword>
<feature type="compositionally biased region" description="Low complexity" evidence="1">
    <location>
        <begin position="65"/>
        <end position="89"/>
    </location>
</feature>
<feature type="region of interest" description="Disordered" evidence="1">
    <location>
        <begin position="495"/>
        <end position="563"/>
    </location>
</feature>
<feature type="region of interest" description="Disordered" evidence="1">
    <location>
        <begin position="607"/>
        <end position="642"/>
    </location>
</feature>
<gene>
    <name evidence="3" type="primary">LOC113147077</name>
</gene>
<evidence type="ECO:0000256" key="1">
    <source>
        <dbReference type="SAM" id="MobiDB-lite"/>
    </source>
</evidence>
<proteinExistence type="predicted"/>
<evidence type="ECO:0000313" key="3">
    <source>
        <dbReference type="RefSeq" id="XP_026192123.1"/>
    </source>
</evidence>
<organism evidence="2 3">
    <name type="scientific">Cyclospora cayetanensis</name>
    <dbReference type="NCBI Taxonomy" id="88456"/>
    <lineage>
        <taxon>Eukaryota</taxon>
        <taxon>Sar</taxon>
        <taxon>Alveolata</taxon>
        <taxon>Apicomplexa</taxon>
        <taxon>Conoidasida</taxon>
        <taxon>Coccidia</taxon>
        <taxon>Eucoccidiorida</taxon>
        <taxon>Eimeriorina</taxon>
        <taxon>Eimeriidae</taxon>
        <taxon>Cyclospora</taxon>
    </lineage>
</organism>
<dbReference type="OrthoDB" id="348086at2759"/>
<dbReference type="AlphaFoldDB" id="A0A6P6RW60"/>
<feature type="compositionally biased region" description="Low complexity" evidence="1">
    <location>
        <begin position="539"/>
        <end position="551"/>
    </location>
</feature>
<protein>
    <submittedName>
        <fullName evidence="3">Uncharacterized protein LOC113147077</fullName>
    </submittedName>
</protein>
<reference evidence="3" key="1">
    <citation type="submission" date="2025-08" db="UniProtKB">
        <authorList>
            <consortium name="RefSeq"/>
        </authorList>
    </citation>
    <scope>IDENTIFICATION</scope>
</reference>
<dbReference type="GeneID" id="113147077"/>
<feature type="region of interest" description="Disordered" evidence="1">
    <location>
        <begin position="217"/>
        <end position="241"/>
    </location>
</feature>
<accession>A0A6P6RW60</accession>
<evidence type="ECO:0000313" key="2">
    <source>
        <dbReference type="Proteomes" id="UP000515125"/>
    </source>
</evidence>
<dbReference type="Proteomes" id="UP000515125">
    <property type="component" value="Unplaced"/>
</dbReference>
<feature type="compositionally biased region" description="Basic and acidic residues" evidence="1">
    <location>
        <begin position="627"/>
        <end position="642"/>
    </location>
</feature>
<sequence>MFYVAERFFSVIWLLNDDNPDMSMLDLICNREPAKGQRSSAAGQNEQQQQSKQGQGDRSVHRESSSSSDGSDVSATQSSISNSSSVAASPRRYDKQDSPKAAASWMQVQQHREALFSRPPPDTESLPAMDLAPAADGVDDVADAAPAALRHSRSHEGALVSGPPPLSLPPSAVCRRGEMQMHTPRSQPDAGRPSRPAVAAAALGALYFEEGTENVLGGKPKPCMQQQQQRTQGPEFAAPRRRVKRHTLPPLQGHMQSQHEQRQPLVCPQTQGVVGPAGSTGSLTAAPELSRQHWQLQLQGQLANPCQQQRQHQQLQQLRLRNALQRQHSFPSGRCWSNRSRSSNACSFPRSSSPGVWGGSRPTSHVHRRRYATVCWPIDKAAQAAAAAAVRGPPPLDVHPPGCCRVAAASWWQQHHEEAAAAVVASRAAARAASDVLSHYSFAAPGSTAAAAAAAAATAAASAVAEVAEESSNPSAVAAGMALPCQHLSSYRTSSVLGMQQQQQRQQRIPSRPQGDATWRGASGTEPPCVSRQDPPTTPCTMGSSSSSCSGLRPGALSSRTRRLVPSTASVAADYPSVLPNPSNWLQCDQPSPVASREVSVSSCLRSQGLTSCSHSSDRSTGGGIENRSRDSSTQHKDASHI</sequence>
<feature type="region of interest" description="Disordered" evidence="1">
    <location>
        <begin position="35"/>
        <end position="129"/>
    </location>
</feature>